<evidence type="ECO:0000256" key="3">
    <source>
        <dbReference type="ARBA" id="ARBA00022777"/>
    </source>
</evidence>
<organism evidence="5 6">
    <name type="scientific">Anaerotignum lactatifermentans</name>
    <dbReference type="NCBI Taxonomy" id="160404"/>
    <lineage>
        <taxon>Bacteria</taxon>
        <taxon>Bacillati</taxon>
        <taxon>Bacillota</taxon>
        <taxon>Clostridia</taxon>
        <taxon>Lachnospirales</taxon>
        <taxon>Anaerotignaceae</taxon>
        <taxon>Anaerotignum</taxon>
    </lineage>
</organism>
<dbReference type="PROSITE" id="PS00583">
    <property type="entry name" value="PFKB_KINASES_1"/>
    <property type="match status" value="1"/>
</dbReference>
<evidence type="ECO:0000256" key="2">
    <source>
        <dbReference type="ARBA" id="ARBA00022679"/>
    </source>
</evidence>
<dbReference type="Pfam" id="PF00294">
    <property type="entry name" value="PfkB"/>
    <property type="match status" value="1"/>
</dbReference>
<dbReference type="RefSeq" id="WP_205133940.1">
    <property type="nucleotide sequence ID" value="NZ_JACSNT010000010.1"/>
</dbReference>
<dbReference type="InterPro" id="IPR029056">
    <property type="entry name" value="Ribokinase-like"/>
</dbReference>
<reference evidence="5 6" key="1">
    <citation type="journal article" date="2021" name="Sci. Rep.">
        <title>The distribution of antibiotic resistance genes in chicken gut microbiota commensals.</title>
        <authorList>
            <person name="Juricova H."/>
            <person name="Matiasovicova J."/>
            <person name="Kubasova T."/>
            <person name="Cejkova D."/>
            <person name="Rychlik I."/>
        </authorList>
    </citation>
    <scope>NUCLEOTIDE SEQUENCE [LARGE SCALE GENOMIC DNA]</scope>
    <source>
        <strain evidence="5 6">An431b</strain>
    </source>
</reference>
<dbReference type="PANTHER" id="PTHR43085">
    <property type="entry name" value="HEXOKINASE FAMILY MEMBER"/>
    <property type="match status" value="1"/>
</dbReference>
<dbReference type="EMBL" id="JACSNV010000011">
    <property type="protein sequence ID" value="MBM6878267.1"/>
    <property type="molecule type" value="Genomic_DNA"/>
</dbReference>
<comment type="similarity">
    <text evidence="1">Belongs to the carbohydrate kinase PfkB family.</text>
</comment>
<accession>A0ABS2GBL9</accession>
<dbReference type="SUPFAM" id="SSF53613">
    <property type="entry name" value="Ribokinase-like"/>
    <property type="match status" value="1"/>
</dbReference>
<keyword evidence="6" id="KW-1185">Reference proteome</keyword>
<dbReference type="InterPro" id="IPR050306">
    <property type="entry name" value="PfkB_Carbo_kinase"/>
</dbReference>
<dbReference type="PANTHER" id="PTHR43085:SF41">
    <property type="entry name" value="FRUCTOSELYSINE 6-KINASE"/>
    <property type="match status" value="1"/>
</dbReference>
<dbReference type="NCBIfam" id="NF007321">
    <property type="entry name" value="PRK09813.1"/>
    <property type="match status" value="1"/>
</dbReference>
<dbReference type="InterPro" id="IPR002173">
    <property type="entry name" value="Carboh/pur_kinase_PfkB_CS"/>
</dbReference>
<evidence type="ECO:0000256" key="1">
    <source>
        <dbReference type="ARBA" id="ARBA00010688"/>
    </source>
</evidence>
<keyword evidence="2" id="KW-0808">Transferase</keyword>
<sequence>MEKKIRIAAAGDNCMDVYDKEGTAYPGGNPLNVAVYVARLGGESTYVGAVGTDRYGEMMIEAIRKKGVDVSHLKVLEGNTAVTHVEIVDGDRILGEYEEGVLADFRLEEEDLDFLSGYDMVVSGLWGMCERQLPALKARGAVIAFDFATKPEDPVVDIAIGSVDYAFFADDEKNEEELKEFMRKMYARGPKLVVVTRGEKGSMAYDGERFYTHGIVPCQVVDTMGAGDSFIAGFLYAVCQGKSVPEAMADGAANSSITIGYAGAW</sequence>
<evidence type="ECO:0000313" key="5">
    <source>
        <dbReference type="EMBL" id="MBM6878267.1"/>
    </source>
</evidence>
<name>A0ABS2GBL9_9FIRM</name>
<dbReference type="PROSITE" id="PS00584">
    <property type="entry name" value="PFKB_KINASES_2"/>
    <property type="match status" value="1"/>
</dbReference>
<comment type="caution">
    <text evidence="5">The sequence shown here is derived from an EMBL/GenBank/DDBJ whole genome shotgun (WGS) entry which is preliminary data.</text>
</comment>
<dbReference type="InterPro" id="IPR011611">
    <property type="entry name" value="PfkB_dom"/>
</dbReference>
<gene>
    <name evidence="5" type="primary">frlD</name>
    <name evidence="5" type="ORF">H9X83_08865</name>
</gene>
<evidence type="ECO:0000313" key="6">
    <source>
        <dbReference type="Proteomes" id="UP000729290"/>
    </source>
</evidence>
<dbReference type="Proteomes" id="UP000729290">
    <property type="component" value="Unassembled WGS sequence"/>
</dbReference>
<dbReference type="Gene3D" id="3.40.1190.20">
    <property type="match status" value="1"/>
</dbReference>
<keyword evidence="3" id="KW-0418">Kinase</keyword>
<feature type="domain" description="Carbohydrate kinase PfkB" evidence="4">
    <location>
        <begin position="18"/>
        <end position="264"/>
    </location>
</feature>
<proteinExistence type="inferred from homology"/>
<protein>
    <submittedName>
        <fullName evidence="5">Fructoselysine 6-kinase</fullName>
    </submittedName>
</protein>
<evidence type="ECO:0000259" key="4">
    <source>
        <dbReference type="Pfam" id="PF00294"/>
    </source>
</evidence>